<feature type="compositionally biased region" description="Low complexity" evidence="1">
    <location>
        <begin position="677"/>
        <end position="688"/>
    </location>
</feature>
<evidence type="ECO:0000313" key="2">
    <source>
        <dbReference type="EMBL" id="MEJ5220025.1"/>
    </source>
</evidence>
<feature type="region of interest" description="Disordered" evidence="1">
    <location>
        <begin position="734"/>
        <end position="759"/>
    </location>
</feature>
<dbReference type="RefSeq" id="WP_339404668.1">
    <property type="nucleotide sequence ID" value="NZ_JBBGAZ010000015.1"/>
</dbReference>
<keyword evidence="3" id="KW-1185">Reference proteome</keyword>
<evidence type="ECO:0000256" key="1">
    <source>
        <dbReference type="SAM" id="MobiDB-lite"/>
    </source>
</evidence>
<sequence>MLMRICFRAFSGSIEITFAASRLWLERDCDPKHIAASRKRFKSLFSPVAAGLLALLASVGTVHAQASLHQPFLDEYKAYTGSEDPLNESRMEVALSYNQRLWAAFNYFKDHMKSMDYDADGQAFVDFFNSDGDIRDSSLIGEFAWEHWGQWGISARYCDDFLLVYYRPDVKFKASLTAQDIHMAPWVRAANRNTTRRATDKFIDVFSLPILDWIIVDQIERQRSENVDIPACIRDDFFDRGPEWTVGLYDHFKLDNFPFKQHQRYEYQNAACDAGDIGEHKRQRRLLTRWKSPLGGWTEDWQEGEWETIADCHPPRVMKTFYHDQCFASQIGYSGEMVPRVWVQHLVEVPDPAAPDGTNWVLSDPDGNINPTMTPELFYSMCDENAPPVIESVEQGPQTSVETIACDDRYARPYRPEVPWTGDIVRTETWNEILQRVPFEELSELRIRENIQVNEVDTCTRQLREDEGNWDYSTQATCRYEGVYNIRRKIFIVYEDRGRTGPHANTSTMSALRTEYGSWEVWQNACYRSVGSSFTQYQNMACGSGYSGYVRERRTVTRVSTRHEQLTSLDRDYDTYDPWNLVDNQCYYDATDTWIEQQNECWRTGTPYMHPNFYYLQQRTVTHSWRIWEDQSKGVQDLGVTRGTWRNIGGWRLFPVDDDQRWDWRQSNCRYPGRIGVVTPSHPSVSPSDNDDGETSYDVDGDGRGDYNTYSEAIEAGHSGTIRAVDGGCGGCRGPRGGNNGSGEDRDDAPGGSGGGSFWDKVKDFFGF</sequence>
<feature type="compositionally biased region" description="Acidic residues" evidence="1">
    <location>
        <begin position="689"/>
        <end position="700"/>
    </location>
</feature>
<accession>A0ABU8QKS2</accession>
<reference evidence="2 3" key="1">
    <citation type="submission" date="2024-03" db="EMBL/GenBank/DDBJ databases">
        <title>Cognatishimia coralii sp. nov., a marine bacterium isolated from coral surrounding seawater.</title>
        <authorList>
            <person name="Liu X."/>
            <person name="Liu S."/>
            <person name="Sun H."/>
            <person name="Zhang Y."/>
        </authorList>
    </citation>
    <scope>NUCLEOTIDE SEQUENCE [LARGE SCALE GENOMIC DNA]</scope>
    <source>
        <strain evidence="2 3">D5M38</strain>
    </source>
</reference>
<proteinExistence type="predicted"/>
<gene>
    <name evidence="2" type="ORF">WG622_17350</name>
</gene>
<comment type="caution">
    <text evidence="2">The sequence shown here is derived from an EMBL/GenBank/DDBJ whole genome shotgun (WGS) entry which is preliminary data.</text>
</comment>
<evidence type="ECO:0000313" key="3">
    <source>
        <dbReference type="Proteomes" id="UP001368270"/>
    </source>
</evidence>
<dbReference type="Proteomes" id="UP001368270">
    <property type="component" value="Unassembled WGS sequence"/>
</dbReference>
<organism evidence="2 3">
    <name type="scientific">Cognatishimia coralii</name>
    <dbReference type="NCBI Taxonomy" id="3083254"/>
    <lineage>
        <taxon>Bacteria</taxon>
        <taxon>Pseudomonadati</taxon>
        <taxon>Pseudomonadota</taxon>
        <taxon>Alphaproteobacteria</taxon>
        <taxon>Rhodobacterales</taxon>
        <taxon>Paracoccaceae</taxon>
        <taxon>Cognatishimia</taxon>
    </lineage>
</organism>
<name>A0ABU8QKS2_9RHOB</name>
<dbReference type="EMBL" id="JBBGAZ010000015">
    <property type="protein sequence ID" value="MEJ5220025.1"/>
    <property type="molecule type" value="Genomic_DNA"/>
</dbReference>
<feature type="region of interest" description="Disordered" evidence="1">
    <location>
        <begin position="675"/>
        <end position="704"/>
    </location>
</feature>
<protein>
    <submittedName>
        <fullName evidence="2">Uncharacterized protein</fullName>
    </submittedName>
</protein>